<evidence type="ECO:0000313" key="3">
    <source>
        <dbReference type="Proteomes" id="UP001301769"/>
    </source>
</evidence>
<name>A0AAN6XUF7_9PEZI</name>
<organism evidence="2 3">
    <name type="scientific">Rhypophila decipiens</name>
    <dbReference type="NCBI Taxonomy" id="261697"/>
    <lineage>
        <taxon>Eukaryota</taxon>
        <taxon>Fungi</taxon>
        <taxon>Dikarya</taxon>
        <taxon>Ascomycota</taxon>
        <taxon>Pezizomycotina</taxon>
        <taxon>Sordariomycetes</taxon>
        <taxon>Sordariomycetidae</taxon>
        <taxon>Sordariales</taxon>
        <taxon>Naviculisporaceae</taxon>
        <taxon>Rhypophila</taxon>
    </lineage>
</organism>
<protein>
    <submittedName>
        <fullName evidence="2">Uncharacterized protein</fullName>
    </submittedName>
</protein>
<evidence type="ECO:0000256" key="1">
    <source>
        <dbReference type="SAM" id="MobiDB-lite"/>
    </source>
</evidence>
<accession>A0AAN6XUF7</accession>
<feature type="region of interest" description="Disordered" evidence="1">
    <location>
        <begin position="233"/>
        <end position="303"/>
    </location>
</feature>
<reference evidence="2" key="2">
    <citation type="submission" date="2023-05" db="EMBL/GenBank/DDBJ databases">
        <authorList>
            <consortium name="Lawrence Berkeley National Laboratory"/>
            <person name="Steindorff A."/>
            <person name="Hensen N."/>
            <person name="Bonometti L."/>
            <person name="Westerberg I."/>
            <person name="Brannstrom I.O."/>
            <person name="Guillou S."/>
            <person name="Cros-Aarteil S."/>
            <person name="Calhoun S."/>
            <person name="Haridas S."/>
            <person name="Kuo A."/>
            <person name="Mondo S."/>
            <person name="Pangilinan J."/>
            <person name="Riley R."/>
            <person name="Labutti K."/>
            <person name="Andreopoulos B."/>
            <person name="Lipzen A."/>
            <person name="Chen C."/>
            <person name="Yanf M."/>
            <person name="Daum C."/>
            <person name="Ng V."/>
            <person name="Clum A."/>
            <person name="Ohm R."/>
            <person name="Martin F."/>
            <person name="Silar P."/>
            <person name="Natvig D."/>
            <person name="Lalanne C."/>
            <person name="Gautier V."/>
            <person name="Ament-Velasquez S.L."/>
            <person name="Kruys A."/>
            <person name="Hutchinson M.I."/>
            <person name="Powell A.J."/>
            <person name="Barry K."/>
            <person name="Miller A.N."/>
            <person name="Grigoriev I.V."/>
            <person name="Debuchy R."/>
            <person name="Gladieux P."/>
            <person name="Thoren M.H."/>
            <person name="Johannesson H."/>
        </authorList>
    </citation>
    <scope>NUCLEOTIDE SEQUENCE</scope>
    <source>
        <strain evidence="2">PSN293</strain>
    </source>
</reference>
<feature type="compositionally biased region" description="Basic and acidic residues" evidence="1">
    <location>
        <begin position="252"/>
        <end position="280"/>
    </location>
</feature>
<feature type="compositionally biased region" description="Pro residues" evidence="1">
    <location>
        <begin position="235"/>
        <end position="244"/>
    </location>
</feature>
<reference evidence="2" key="1">
    <citation type="journal article" date="2023" name="Mol. Phylogenet. Evol.">
        <title>Genome-scale phylogeny and comparative genomics of the fungal order Sordariales.</title>
        <authorList>
            <person name="Hensen N."/>
            <person name="Bonometti L."/>
            <person name="Westerberg I."/>
            <person name="Brannstrom I.O."/>
            <person name="Guillou S."/>
            <person name="Cros-Aarteil S."/>
            <person name="Calhoun S."/>
            <person name="Haridas S."/>
            <person name="Kuo A."/>
            <person name="Mondo S."/>
            <person name="Pangilinan J."/>
            <person name="Riley R."/>
            <person name="LaButti K."/>
            <person name="Andreopoulos B."/>
            <person name="Lipzen A."/>
            <person name="Chen C."/>
            <person name="Yan M."/>
            <person name="Daum C."/>
            <person name="Ng V."/>
            <person name="Clum A."/>
            <person name="Steindorff A."/>
            <person name="Ohm R.A."/>
            <person name="Martin F."/>
            <person name="Silar P."/>
            <person name="Natvig D.O."/>
            <person name="Lalanne C."/>
            <person name="Gautier V."/>
            <person name="Ament-Velasquez S.L."/>
            <person name="Kruys A."/>
            <person name="Hutchinson M.I."/>
            <person name="Powell A.J."/>
            <person name="Barry K."/>
            <person name="Miller A.N."/>
            <person name="Grigoriev I.V."/>
            <person name="Debuchy R."/>
            <person name="Gladieux P."/>
            <person name="Hiltunen Thoren M."/>
            <person name="Johannesson H."/>
        </authorList>
    </citation>
    <scope>NUCLEOTIDE SEQUENCE</scope>
    <source>
        <strain evidence="2">PSN293</strain>
    </source>
</reference>
<dbReference type="EMBL" id="MU858347">
    <property type="protein sequence ID" value="KAK4206831.1"/>
    <property type="molecule type" value="Genomic_DNA"/>
</dbReference>
<dbReference type="AlphaFoldDB" id="A0AAN6XUF7"/>
<comment type="caution">
    <text evidence="2">The sequence shown here is derived from an EMBL/GenBank/DDBJ whole genome shotgun (WGS) entry which is preliminary data.</text>
</comment>
<feature type="compositionally biased region" description="Polar residues" evidence="1">
    <location>
        <begin position="285"/>
        <end position="297"/>
    </location>
</feature>
<gene>
    <name evidence="2" type="ORF">QBC37DRAFT_406767</name>
</gene>
<proteinExistence type="predicted"/>
<dbReference type="Proteomes" id="UP001301769">
    <property type="component" value="Unassembled WGS sequence"/>
</dbReference>
<evidence type="ECO:0000313" key="2">
    <source>
        <dbReference type="EMBL" id="KAK4206831.1"/>
    </source>
</evidence>
<keyword evidence="3" id="KW-1185">Reference proteome</keyword>
<sequence>MMRCEEGTPYEGCAKVREQTNARSIDVRECRGQIGSLQPVVGISDLLYSRDEPGGSVMLNMVNGLTTMTKSRIQKPSLRDPGRPQAFSPDPRTALFAPQSATSSPACPPASCAPSIRGVQLSQSSDPLEPSKSSSYDILAIHHERVQPAGRTANSALPRLKMPADGITPAQRAILHRAAQQASGKPYGQYCAIMALAVLEAAEEDPVLVEPAGEAGQRLLALALVASEPELRCPGPGPDAPTPAPAATAPDVAEHHENGAETAEEPGREVPRPRKVEKMVVHYSDGTTKTLDPSTSLAEALGF</sequence>